<dbReference type="PROSITE" id="PS50404">
    <property type="entry name" value="GST_NTER"/>
    <property type="match status" value="1"/>
</dbReference>
<protein>
    <recommendedName>
        <fullName evidence="1">glutathione transferase</fullName>
        <ecNumber evidence="1">2.5.1.18</ecNumber>
    </recommendedName>
</protein>
<evidence type="ECO:0000256" key="4">
    <source>
        <dbReference type="SAM" id="Coils"/>
    </source>
</evidence>
<evidence type="ECO:0000256" key="2">
    <source>
        <dbReference type="ARBA" id="ARBA00022679"/>
    </source>
</evidence>
<keyword evidence="4" id="KW-0175">Coiled coil</keyword>
<dbReference type="Pfam" id="PF02798">
    <property type="entry name" value="GST_N"/>
    <property type="match status" value="1"/>
</dbReference>
<name>A0A4U5NJV0_POPAL</name>
<dbReference type="SUPFAM" id="SSF47616">
    <property type="entry name" value="GST C-terminal domain-like"/>
    <property type="match status" value="1"/>
</dbReference>
<gene>
    <name evidence="7" type="ORF">D5086_0000262990</name>
</gene>
<dbReference type="AlphaFoldDB" id="A0A4U5NJV0"/>
<dbReference type="PANTHER" id="PTHR11260:SF711">
    <property type="entry name" value="GLUTATHIONE S-TRANSFERASE U9"/>
    <property type="match status" value="1"/>
</dbReference>
<feature type="coiled-coil region" evidence="4">
    <location>
        <begin position="84"/>
        <end position="111"/>
    </location>
</feature>
<dbReference type="InterPro" id="IPR004045">
    <property type="entry name" value="Glutathione_S-Trfase_N"/>
</dbReference>
<dbReference type="EC" id="2.5.1.18" evidence="1"/>
<dbReference type="Gene3D" id="3.40.30.10">
    <property type="entry name" value="Glutaredoxin"/>
    <property type="match status" value="1"/>
</dbReference>
<dbReference type="GO" id="GO:0004364">
    <property type="term" value="F:glutathione transferase activity"/>
    <property type="evidence" value="ECO:0007669"/>
    <property type="project" value="UniProtKB-EC"/>
</dbReference>
<dbReference type="Gene3D" id="1.20.1050.10">
    <property type="match status" value="1"/>
</dbReference>
<dbReference type="InterPro" id="IPR036249">
    <property type="entry name" value="Thioredoxin-like_sf"/>
</dbReference>
<comment type="caution">
    <text evidence="7">The sequence shown here is derived from an EMBL/GenBank/DDBJ whole genome shotgun (WGS) entry which is preliminary data.</text>
</comment>
<dbReference type="SUPFAM" id="SSF52833">
    <property type="entry name" value="Thioredoxin-like"/>
    <property type="match status" value="1"/>
</dbReference>
<dbReference type="InterPro" id="IPR010987">
    <property type="entry name" value="Glutathione-S-Trfase_C-like"/>
</dbReference>
<dbReference type="InterPro" id="IPR036282">
    <property type="entry name" value="Glutathione-S-Trfase_C_sf"/>
</dbReference>
<dbReference type="EMBL" id="RCHU01001022">
    <property type="protein sequence ID" value="TKR83528.1"/>
    <property type="molecule type" value="Genomic_DNA"/>
</dbReference>
<dbReference type="PANTHER" id="PTHR11260">
    <property type="entry name" value="GLUTATHIONE S-TRANSFERASE, GST, SUPERFAMILY, GST DOMAIN CONTAINING"/>
    <property type="match status" value="1"/>
</dbReference>
<dbReference type="InterPro" id="IPR045073">
    <property type="entry name" value="Omega/Tau-like"/>
</dbReference>
<dbReference type="STRING" id="43335.A0A4U5NJV0"/>
<evidence type="ECO:0000256" key="3">
    <source>
        <dbReference type="ARBA" id="ARBA00047960"/>
    </source>
</evidence>
<evidence type="ECO:0000256" key="1">
    <source>
        <dbReference type="ARBA" id="ARBA00012452"/>
    </source>
</evidence>
<evidence type="ECO:0000313" key="7">
    <source>
        <dbReference type="EMBL" id="TKR83528.1"/>
    </source>
</evidence>
<reference evidence="7" key="1">
    <citation type="submission" date="2018-10" db="EMBL/GenBank/DDBJ databases">
        <title>Population genomic analysis revealed the cold adaptation of white poplar.</title>
        <authorList>
            <person name="Liu Y.-J."/>
        </authorList>
    </citation>
    <scope>NUCLEOTIDE SEQUENCE [LARGE SCALE GENOMIC DNA]</scope>
    <source>
        <strain evidence="7">PAL-ZL1</strain>
    </source>
</reference>
<dbReference type="GO" id="GO:0005737">
    <property type="term" value="C:cytoplasm"/>
    <property type="evidence" value="ECO:0007669"/>
    <property type="project" value="TreeGrafter"/>
</dbReference>
<dbReference type="PROSITE" id="PS50405">
    <property type="entry name" value="GST_CTER"/>
    <property type="match status" value="1"/>
</dbReference>
<proteinExistence type="predicted"/>
<feature type="domain" description="GST C-terminal" evidence="6">
    <location>
        <begin position="54"/>
        <end position="183"/>
    </location>
</feature>
<feature type="domain" description="GST N-terminal" evidence="5">
    <location>
        <begin position="6"/>
        <end position="90"/>
    </location>
</feature>
<accession>A0A4U5NJV0</accession>
<comment type="catalytic activity">
    <reaction evidence="3">
        <text>RX + glutathione = an S-substituted glutathione + a halide anion + H(+)</text>
        <dbReference type="Rhea" id="RHEA:16437"/>
        <dbReference type="ChEBI" id="CHEBI:15378"/>
        <dbReference type="ChEBI" id="CHEBI:16042"/>
        <dbReference type="ChEBI" id="CHEBI:17792"/>
        <dbReference type="ChEBI" id="CHEBI:57925"/>
        <dbReference type="ChEBI" id="CHEBI:90779"/>
        <dbReference type="EC" id="2.5.1.18"/>
    </reaction>
</comment>
<sequence>MEEETDRVTLHGMWASSYSKRVEMALKIKGMPYEDVEEDLRNKTPLLLQLQPVDPYQGAKVRFWVSFMQQQLFDSMGKVILSDEEAQEKAAEEVQEKMKVLEEAIKEFSAEHIRTSDGKKLGFMDALVSTTSSTCKVLEPEKNPLIYTRVTNLHELPVVQELLPPHGKLAAILHGIRQNALKYSNSLGKKIKKEPVPCGSFSGLVFRLISLHDIDHPWRLWIPAEFQQATNWSPGLGLLSRANHFYVLQMRGYLRSRSIL</sequence>
<organism evidence="7">
    <name type="scientific">Populus alba</name>
    <name type="common">White poplar</name>
    <dbReference type="NCBI Taxonomy" id="43335"/>
    <lineage>
        <taxon>Eukaryota</taxon>
        <taxon>Viridiplantae</taxon>
        <taxon>Streptophyta</taxon>
        <taxon>Embryophyta</taxon>
        <taxon>Tracheophyta</taxon>
        <taxon>Spermatophyta</taxon>
        <taxon>Magnoliopsida</taxon>
        <taxon>eudicotyledons</taxon>
        <taxon>Gunneridae</taxon>
        <taxon>Pentapetalae</taxon>
        <taxon>rosids</taxon>
        <taxon>fabids</taxon>
        <taxon>Malpighiales</taxon>
        <taxon>Salicaceae</taxon>
        <taxon>Saliceae</taxon>
        <taxon>Populus</taxon>
    </lineage>
</organism>
<evidence type="ECO:0000259" key="5">
    <source>
        <dbReference type="PROSITE" id="PS50404"/>
    </source>
</evidence>
<evidence type="ECO:0000259" key="6">
    <source>
        <dbReference type="PROSITE" id="PS50405"/>
    </source>
</evidence>
<dbReference type="GO" id="GO:0006749">
    <property type="term" value="P:glutathione metabolic process"/>
    <property type="evidence" value="ECO:0007669"/>
    <property type="project" value="TreeGrafter"/>
</dbReference>
<keyword evidence="2" id="KW-0808">Transferase</keyword>